<keyword evidence="3" id="KW-1185">Reference proteome</keyword>
<keyword evidence="1" id="KW-0812">Transmembrane</keyword>
<feature type="transmembrane region" description="Helical" evidence="1">
    <location>
        <begin position="151"/>
        <end position="171"/>
    </location>
</feature>
<comment type="caution">
    <text evidence="2">The sequence shown here is derived from an EMBL/GenBank/DDBJ whole genome shotgun (WGS) entry which is preliminary data.</text>
</comment>
<evidence type="ECO:0000313" key="2">
    <source>
        <dbReference type="EMBL" id="MEA5259566.1"/>
    </source>
</evidence>
<feature type="transmembrane region" description="Helical" evidence="1">
    <location>
        <begin position="6"/>
        <end position="23"/>
    </location>
</feature>
<reference evidence="2 3" key="1">
    <citation type="submission" date="2023-12" db="EMBL/GenBank/DDBJ databases">
        <title>Novel species of the genus Arcicella isolated from rivers.</title>
        <authorList>
            <person name="Lu H."/>
        </authorList>
    </citation>
    <scope>NUCLEOTIDE SEQUENCE [LARGE SCALE GENOMIC DNA]</scope>
    <source>
        <strain evidence="2 3">LMG 21963</strain>
    </source>
</reference>
<evidence type="ECO:0000313" key="3">
    <source>
        <dbReference type="Proteomes" id="UP001304671"/>
    </source>
</evidence>
<keyword evidence="1" id="KW-1133">Transmembrane helix</keyword>
<protein>
    <submittedName>
        <fullName evidence="2">Uncharacterized protein</fullName>
    </submittedName>
</protein>
<accession>A0ABU5QT50</accession>
<keyword evidence="1" id="KW-0472">Membrane</keyword>
<dbReference type="EMBL" id="JAYFUL010000032">
    <property type="protein sequence ID" value="MEA5259566.1"/>
    <property type="molecule type" value="Genomic_DNA"/>
</dbReference>
<proteinExistence type="predicted"/>
<feature type="transmembrane region" description="Helical" evidence="1">
    <location>
        <begin position="44"/>
        <end position="63"/>
    </location>
</feature>
<sequence>MLVFYIDFITSLCFLAFIAFLERRGIVSNEMKYSSQFAQKFNLLIYRNARLYVLPYFYAITLLNNLETVYGIKPFVGQILYFLIAFILQGLIWLRIQKVTTVTFYKQLRFVMQKLHLKYFSIPTKNATDEQKEKLLQEKSSTHFTFQEIHFLLNSCTLPVLFIISNSYFFAKLFSYFLNHS</sequence>
<dbReference type="Proteomes" id="UP001304671">
    <property type="component" value="Unassembled WGS sequence"/>
</dbReference>
<feature type="transmembrane region" description="Helical" evidence="1">
    <location>
        <begin position="75"/>
        <end position="96"/>
    </location>
</feature>
<organism evidence="2 3">
    <name type="scientific">Arcicella aquatica</name>
    <dbReference type="NCBI Taxonomy" id="217141"/>
    <lineage>
        <taxon>Bacteria</taxon>
        <taxon>Pseudomonadati</taxon>
        <taxon>Bacteroidota</taxon>
        <taxon>Cytophagia</taxon>
        <taxon>Cytophagales</taxon>
        <taxon>Flectobacillaceae</taxon>
        <taxon>Arcicella</taxon>
    </lineage>
</organism>
<evidence type="ECO:0000256" key="1">
    <source>
        <dbReference type="SAM" id="Phobius"/>
    </source>
</evidence>
<gene>
    <name evidence="2" type="ORF">VB264_17340</name>
</gene>
<dbReference type="RefSeq" id="WP_323251299.1">
    <property type="nucleotide sequence ID" value="NZ_JAYFUL010000032.1"/>
</dbReference>
<name>A0ABU5QT50_9BACT</name>